<sequence>MSSDSYTQDDPRIRPIAPSRYPWTPLSPSSSADDVVKVSLILTSAVIAPTNMLTSFDTGEEKTELPCHAVLIEKGDEAMLFDLGLREDAENFPEPMHHTLLKIMGTRSAPGPIKTLQREKYNLDRLKSVIISHKHFDHCGDIDTLPLSDRPIILGPGSLQSIGPGYPKDPKGQWHSEWFDKYRFVELPSTDHKGEWSGEVTTVIPCSGQRRWERVGCFDNGLDWFGDGSFWLIDAPGHCAGHVMALCRVTAQPDTYVLLAGDAAHHQNMYLPIPTSECDLRSPKPVIDGKVMFAEDPVQATYVIGQLTRMSIEDNVMVLLAHEKEAIGVVDYFPEDICRWKEKGWKEEKQKNVLEDAIKRAQI</sequence>
<dbReference type="STRING" id="1331196.A0A1B9ILL4"/>
<feature type="region of interest" description="Disordered" evidence="6">
    <location>
        <begin position="1"/>
        <end position="31"/>
    </location>
</feature>
<dbReference type="EMBL" id="KV700091">
    <property type="protein sequence ID" value="OCF56465.1"/>
    <property type="molecule type" value="Genomic_DNA"/>
</dbReference>
<organism evidence="8 9">
    <name type="scientific">Kwoniella mangroviensis CBS 10435</name>
    <dbReference type="NCBI Taxonomy" id="1331196"/>
    <lineage>
        <taxon>Eukaryota</taxon>
        <taxon>Fungi</taxon>
        <taxon>Dikarya</taxon>
        <taxon>Basidiomycota</taxon>
        <taxon>Agaricomycotina</taxon>
        <taxon>Tremellomycetes</taxon>
        <taxon>Tremellales</taxon>
        <taxon>Cryptococcaceae</taxon>
        <taxon>Kwoniella</taxon>
    </lineage>
</organism>
<evidence type="ECO:0000313" key="9">
    <source>
        <dbReference type="Proteomes" id="UP000092583"/>
    </source>
</evidence>
<dbReference type="PANTHER" id="PTHR42978:SF2">
    <property type="entry name" value="102 KBASES UNSTABLE REGION: FROM 1 TO 119443"/>
    <property type="match status" value="1"/>
</dbReference>
<dbReference type="PANTHER" id="PTHR42978">
    <property type="entry name" value="QUORUM-QUENCHING LACTONASE YTNP-RELATED-RELATED"/>
    <property type="match status" value="1"/>
</dbReference>
<reference evidence="9" key="2">
    <citation type="submission" date="2013-12" db="EMBL/GenBank/DDBJ databases">
        <title>Evolution of pathogenesis and genome organization in the Tremellales.</title>
        <authorList>
            <person name="Cuomo C."/>
            <person name="Litvintseva A."/>
            <person name="Heitman J."/>
            <person name="Chen Y."/>
            <person name="Sun S."/>
            <person name="Springer D."/>
            <person name="Dromer F."/>
            <person name="Young S."/>
            <person name="Zeng Q."/>
            <person name="Chapman S."/>
            <person name="Gujja S."/>
            <person name="Saif S."/>
            <person name="Birren B."/>
        </authorList>
    </citation>
    <scope>NUCLEOTIDE SEQUENCE [LARGE SCALE GENOMIC DNA]</scope>
    <source>
        <strain evidence="9">CBS 10435</strain>
    </source>
</reference>
<evidence type="ECO:0000256" key="1">
    <source>
        <dbReference type="ARBA" id="ARBA00001947"/>
    </source>
</evidence>
<evidence type="ECO:0000256" key="6">
    <source>
        <dbReference type="SAM" id="MobiDB-lite"/>
    </source>
</evidence>
<evidence type="ECO:0000313" key="8">
    <source>
        <dbReference type="EMBL" id="OCF56465.1"/>
    </source>
</evidence>
<evidence type="ECO:0000259" key="7">
    <source>
        <dbReference type="SMART" id="SM00849"/>
    </source>
</evidence>
<gene>
    <name evidence="8" type="ORF">L486_06409</name>
</gene>
<keyword evidence="9" id="KW-1185">Reference proteome</keyword>
<dbReference type="SUPFAM" id="SSF56281">
    <property type="entry name" value="Metallo-hydrolase/oxidoreductase"/>
    <property type="match status" value="1"/>
</dbReference>
<name>A0A1B9ILL4_9TREE</name>
<dbReference type="GO" id="GO:0016787">
    <property type="term" value="F:hydrolase activity"/>
    <property type="evidence" value="ECO:0007669"/>
    <property type="project" value="UniProtKB-KW"/>
</dbReference>
<comment type="cofactor">
    <cofactor evidence="1">
        <name>Zn(2+)</name>
        <dbReference type="ChEBI" id="CHEBI:29105"/>
    </cofactor>
</comment>
<keyword evidence="3" id="KW-0479">Metal-binding</keyword>
<dbReference type="CDD" id="cd07730">
    <property type="entry name" value="metallo-hydrolase-like_MBL-fold"/>
    <property type="match status" value="1"/>
</dbReference>
<dbReference type="Proteomes" id="UP000092583">
    <property type="component" value="Unassembled WGS sequence"/>
</dbReference>
<evidence type="ECO:0000256" key="4">
    <source>
        <dbReference type="ARBA" id="ARBA00022801"/>
    </source>
</evidence>
<proteinExistence type="inferred from homology"/>
<evidence type="ECO:0000256" key="2">
    <source>
        <dbReference type="ARBA" id="ARBA00007749"/>
    </source>
</evidence>
<dbReference type="Gene3D" id="3.60.15.10">
    <property type="entry name" value="Ribonuclease Z/Hydroxyacylglutathione hydrolase-like"/>
    <property type="match status" value="1"/>
</dbReference>
<dbReference type="InterPro" id="IPR001279">
    <property type="entry name" value="Metallo-B-lactamas"/>
</dbReference>
<dbReference type="GO" id="GO:0046872">
    <property type="term" value="F:metal ion binding"/>
    <property type="evidence" value="ECO:0007669"/>
    <property type="project" value="UniProtKB-KW"/>
</dbReference>
<dbReference type="InterPro" id="IPR036866">
    <property type="entry name" value="RibonucZ/Hydroxyglut_hydro"/>
</dbReference>
<dbReference type="Pfam" id="PF00753">
    <property type="entry name" value="Lactamase_B"/>
    <property type="match status" value="1"/>
</dbReference>
<accession>A0A1B9ILL4</accession>
<dbReference type="InterPro" id="IPR051013">
    <property type="entry name" value="MBL_superfamily_lactonases"/>
</dbReference>
<protein>
    <recommendedName>
        <fullName evidence="7">Metallo-beta-lactamase domain-containing protein</fullName>
    </recommendedName>
</protein>
<evidence type="ECO:0000256" key="5">
    <source>
        <dbReference type="ARBA" id="ARBA00022833"/>
    </source>
</evidence>
<evidence type="ECO:0000256" key="3">
    <source>
        <dbReference type="ARBA" id="ARBA00022723"/>
    </source>
</evidence>
<feature type="domain" description="Metallo-beta-lactamase" evidence="7">
    <location>
        <begin position="66"/>
        <end position="322"/>
    </location>
</feature>
<comment type="similarity">
    <text evidence="2">Belongs to the metallo-beta-lactamase superfamily.</text>
</comment>
<keyword evidence="4" id="KW-0378">Hydrolase</keyword>
<reference evidence="8 9" key="1">
    <citation type="submission" date="2013-07" db="EMBL/GenBank/DDBJ databases">
        <title>The Genome Sequence of Kwoniella mangroviensis CBS10435.</title>
        <authorList>
            <consortium name="The Broad Institute Genome Sequencing Platform"/>
            <person name="Cuomo C."/>
            <person name="Litvintseva A."/>
            <person name="Chen Y."/>
            <person name="Heitman J."/>
            <person name="Sun S."/>
            <person name="Springer D."/>
            <person name="Dromer F."/>
            <person name="Young S.K."/>
            <person name="Zeng Q."/>
            <person name="Gargeya S."/>
            <person name="Fitzgerald M."/>
            <person name="Abouelleil A."/>
            <person name="Alvarado L."/>
            <person name="Berlin A.M."/>
            <person name="Chapman S.B."/>
            <person name="Dewar J."/>
            <person name="Goldberg J."/>
            <person name="Griggs A."/>
            <person name="Gujja S."/>
            <person name="Hansen M."/>
            <person name="Howarth C."/>
            <person name="Imamovic A."/>
            <person name="Larimer J."/>
            <person name="McCowan C."/>
            <person name="Murphy C."/>
            <person name="Pearson M."/>
            <person name="Priest M."/>
            <person name="Roberts A."/>
            <person name="Saif S."/>
            <person name="Shea T."/>
            <person name="Sykes S."/>
            <person name="Wortman J."/>
            <person name="Nusbaum C."/>
            <person name="Birren B."/>
        </authorList>
    </citation>
    <scope>NUCLEOTIDE SEQUENCE [LARGE SCALE GENOMIC DNA]</scope>
    <source>
        <strain evidence="8 9">CBS 10435</strain>
    </source>
</reference>
<dbReference type="OrthoDB" id="10250730at2759"/>
<dbReference type="SMART" id="SM00849">
    <property type="entry name" value="Lactamase_B"/>
    <property type="match status" value="1"/>
</dbReference>
<keyword evidence="5" id="KW-0862">Zinc</keyword>
<dbReference type="AlphaFoldDB" id="A0A1B9ILL4"/>